<organism evidence="2 3">
    <name type="scientific">Ancylostoma caninum</name>
    <name type="common">Dog hookworm</name>
    <dbReference type="NCBI Taxonomy" id="29170"/>
    <lineage>
        <taxon>Eukaryota</taxon>
        <taxon>Metazoa</taxon>
        <taxon>Ecdysozoa</taxon>
        <taxon>Nematoda</taxon>
        <taxon>Chromadorea</taxon>
        <taxon>Rhabditida</taxon>
        <taxon>Rhabditina</taxon>
        <taxon>Rhabditomorpha</taxon>
        <taxon>Strongyloidea</taxon>
        <taxon>Ancylostomatidae</taxon>
        <taxon>Ancylostomatinae</taxon>
        <taxon>Ancylostoma</taxon>
    </lineage>
</organism>
<dbReference type="SUPFAM" id="SSF46785">
    <property type="entry name" value="Winged helix' DNA-binding domain"/>
    <property type="match status" value="1"/>
</dbReference>
<dbReference type="Proteomes" id="UP000252519">
    <property type="component" value="Unassembled WGS sequence"/>
</dbReference>
<dbReference type="InterPro" id="IPR036390">
    <property type="entry name" value="WH_DNA-bd_sf"/>
</dbReference>
<dbReference type="EMBL" id="JOJR01000017">
    <property type="protein sequence ID" value="RCN51066.1"/>
    <property type="molecule type" value="Genomic_DNA"/>
</dbReference>
<evidence type="ECO:0000259" key="1">
    <source>
        <dbReference type="Pfam" id="PF04824"/>
    </source>
</evidence>
<sequence>MTKISFNRLTKDSAQETAAQIFTSPLEFEGSWAISVAQHEPYGDLLISACQMSVKLSSDRLVIKPSMQLLAESL</sequence>
<feature type="domain" description="Rad21/Rec8-like protein C-terminal eukaryotic" evidence="1">
    <location>
        <begin position="2"/>
        <end position="49"/>
    </location>
</feature>
<proteinExistence type="predicted"/>
<dbReference type="AlphaFoldDB" id="A0A368H3A9"/>
<gene>
    <name evidence="2" type="ORF">ANCCAN_02853</name>
</gene>
<reference evidence="2 3" key="1">
    <citation type="submission" date="2014-10" db="EMBL/GenBank/DDBJ databases">
        <title>Draft genome of the hookworm Ancylostoma caninum.</title>
        <authorList>
            <person name="Mitreva M."/>
        </authorList>
    </citation>
    <scope>NUCLEOTIDE SEQUENCE [LARGE SCALE GENOMIC DNA]</scope>
    <source>
        <strain evidence="2 3">Baltimore</strain>
    </source>
</reference>
<evidence type="ECO:0000313" key="3">
    <source>
        <dbReference type="Proteomes" id="UP000252519"/>
    </source>
</evidence>
<name>A0A368H3A9_ANCCA</name>
<protein>
    <recommendedName>
        <fullName evidence="1">Rad21/Rec8-like protein C-terminal eukaryotic domain-containing protein</fullName>
    </recommendedName>
</protein>
<dbReference type="OrthoDB" id="10071381at2759"/>
<comment type="caution">
    <text evidence="2">The sequence shown here is derived from an EMBL/GenBank/DDBJ whole genome shotgun (WGS) entry which is preliminary data.</text>
</comment>
<dbReference type="Pfam" id="PF04824">
    <property type="entry name" value="Rad21_Rec8"/>
    <property type="match status" value="1"/>
</dbReference>
<accession>A0A368H3A9</accession>
<dbReference type="InterPro" id="IPR006909">
    <property type="entry name" value="Rad21/Rec8_C_eu"/>
</dbReference>
<evidence type="ECO:0000313" key="2">
    <source>
        <dbReference type="EMBL" id="RCN51066.1"/>
    </source>
</evidence>
<keyword evidence="3" id="KW-1185">Reference proteome</keyword>